<dbReference type="EMBL" id="JADCUA010000015">
    <property type="protein sequence ID" value="KAH9834657.1"/>
    <property type="molecule type" value="Genomic_DNA"/>
</dbReference>
<reference evidence="2 3" key="1">
    <citation type="journal article" date="2021" name="Environ. Microbiol.">
        <title>Gene family expansions and transcriptome signatures uncover fungal adaptations to wood decay.</title>
        <authorList>
            <person name="Hage H."/>
            <person name="Miyauchi S."/>
            <person name="Viragh M."/>
            <person name="Drula E."/>
            <person name="Min B."/>
            <person name="Chaduli D."/>
            <person name="Navarro D."/>
            <person name="Favel A."/>
            <person name="Norest M."/>
            <person name="Lesage-Meessen L."/>
            <person name="Balint B."/>
            <person name="Merenyi Z."/>
            <person name="de Eugenio L."/>
            <person name="Morin E."/>
            <person name="Martinez A.T."/>
            <person name="Baldrian P."/>
            <person name="Stursova M."/>
            <person name="Martinez M.J."/>
            <person name="Novotny C."/>
            <person name="Magnuson J.K."/>
            <person name="Spatafora J.W."/>
            <person name="Maurice S."/>
            <person name="Pangilinan J."/>
            <person name="Andreopoulos W."/>
            <person name="LaButti K."/>
            <person name="Hundley H."/>
            <person name="Na H."/>
            <person name="Kuo A."/>
            <person name="Barry K."/>
            <person name="Lipzen A."/>
            <person name="Henrissat B."/>
            <person name="Riley R."/>
            <person name="Ahrendt S."/>
            <person name="Nagy L.G."/>
            <person name="Grigoriev I.V."/>
            <person name="Martin F."/>
            <person name="Rosso M.N."/>
        </authorList>
    </citation>
    <scope>NUCLEOTIDE SEQUENCE [LARGE SCALE GENOMIC DNA]</scope>
    <source>
        <strain evidence="2 3">CIRM-BRFM 1785</strain>
    </source>
</reference>
<dbReference type="GeneID" id="71997370"/>
<name>A0ABQ8KB95_9APHY</name>
<feature type="region of interest" description="Disordered" evidence="1">
    <location>
        <begin position="98"/>
        <end position="219"/>
    </location>
</feature>
<comment type="caution">
    <text evidence="2">The sequence shown here is derived from an EMBL/GenBank/DDBJ whole genome shotgun (WGS) entry which is preliminary data.</text>
</comment>
<evidence type="ECO:0000313" key="3">
    <source>
        <dbReference type="Proteomes" id="UP000814176"/>
    </source>
</evidence>
<sequence>MGVRGGTARQLEGMCGRRRLSVTLLSVAWGWGSDAEVIEKGEMETAVGGGADGTQADTGDDSTQQGPSPQPALTPGLSPTQKISSLAFVVVCAETPATDPPAGVDTNAAEWEELPVPTTVTGAGRTPRKSTSGRSEHICGSSRQRRTTRTSGSSLRRRVSAAGGAPVAQKFVDQRLERNATDTTGASGACASACSGRSTRSPSAPSATVSPPDLSEPQLESPVVRVRRVVGLGSWAVAKARRAGEREGARAYAAAPRVNGVTGDVDVEEALRIGASLKRALDEGSVAQARDAVKHRHLDPGQAIPGRLDGRRSTVFWVCAVGCLRRTAVAFAPYARPRR</sequence>
<evidence type="ECO:0000313" key="2">
    <source>
        <dbReference type="EMBL" id="KAH9834657.1"/>
    </source>
</evidence>
<proteinExistence type="predicted"/>
<dbReference type="RefSeq" id="XP_047777188.1">
    <property type="nucleotide sequence ID" value="XM_047916638.1"/>
</dbReference>
<organism evidence="2 3">
    <name type="scientific">Rhodofomes roseus</name>
    <dbReference type="NCBI Taxonomy" id="34475"/>
    <lineage>
        <taxon>Eukaryota</taxon>
        <taxon>Fungi</taxon>
        <taxon>Dikarya</taxon>
        <taxon>Basidiomycota</taxon>
        <taxon>Agaricomycotina</taxon>
        <taxon>Agaricomycetes</taxon>
        <taxon>Polyporales</taxon>
        <taxon>Rhodofomes</taxon>
    </lineage>
</organism>
<feature type="compositionally biased region" description="Low complexity" evidence="1">
    <location>
        <begin position="181"/>
        <end position="212"/>
    </location>
</feature>
<keyword evidence="3" id="KW-1185">Reference proteome</keyword>
<accession>A0ABQ8KB95</accession>
<feature type="region of interest" description="Disordered" evidence="1">
    <location>
        <begin position="46"/>
        <end position="79"/>
    </location>
</feature>
<evidence type="ECO:0000256" key="1">
    <source>
        <dbReference type="SAM" id="MobiDB-lite"/>
    </source>
</evidence>
<gene>
    <name evidence="2" type="ORF">C8Q71DRAFT_153400</name>
</gene>
<feature type="compositionally biased region" description="Low complexity" evidence="1">
    <location>
        <begin position="53"/>
        <end position="66"/>
    </location>
</feature>
<protein>
    <submittedName>
        <fullName evidence="2">Uncharacterized protein</fullName>
    </submittedName>
</protein>
<dbReference type="Proteomes" id="UP000814176">
    <property type="component" value="Unassembled WGS sequence"/>
</dbReference>